<protein>
    <submittedName>
        <fullName evidence="2">MBL fold metallo-hydrolase</fullName>
    </submittedName>
</protein>
<dbReference type="PANTHER" id="PTHR23131:SF0">
    <property type="entry name" value="ENDORIBONUCLEASE LACTB2"/>
    <property type="match status" value="1"/>
</dbReference>
<dbReference type="Gene3D" id="3.60.15.10">
    <property type="entry name" value="Ribonuclease Z/Hydroxyacylglutathione hydrolase-like"/>
    <property type="match status" value="1"/>
</dbReference>
<evidence type="ECO:0000259" key="1">
    <source>
        <dbReference type="SMART" id="SM00849"/>
    </source>
</evidence>
<dbReference type="RefSeq" id="WP_129187720.1">
    <property type="nucleotide sequence ID" value="NZ_CP035491.1"/>
</dbReference>
<evidence type="ECO:0000313" key="3">
    <source>
        <dbReference type="Proteomes" id="UP000291259"/>
    </source>
</evidence>
<dbReference type="Proteomes" id="UP000291259">
    <property type="component" value="Chromosome"/>
</dbReference>
<dbReference type="InterPro" id="IPR050662">
    <property type="entry name" value="Sec-metab_biosynth-thioest"/>
</dbReference>
<dbReference type="InterPro" id="IPR036388">
    <property type="entry name" value="WH-like_DNA-bd_sf"/>
</dbReference>
<reference evidence="2 3" key="1">
    <citation type="submission" date="2019-01" db="EMBL/GenBank/DDBJ databases">
        <title>Genome sequencing of strain FW100M-8.</title>
        <authorList>
            <person name="Heo J."/>
            <person name="Kim S.-J."/>
            <person name="Kim J.-S."/>
            <person name="Hong S.-B."/>
            <person name="Kwon S.-W."/>
        </authorList>
    </citation>
    <scope>NUCLEOTIDE SEQUENCE [LARGE SCALE GENOMIC DNA]</scope>
    <source>
        <strain evidence="2 3">FW100M-8</strain>
    </source>
</reference>
<keyword evidence="3" id="KW-1185">Reference proteome</keyword>
<sequence>MDALGDDIGEQVTRSARLVLAPNPGPMTLDGTNSYVLRAPGALGAVVVDPGPALDVHLERLAALGPVELILLTHHHFDHTAGAAQFAAMTGAPVRAIDAALCVDAAPLADGEHLFVAGLDLEILATPGHTADSMCVFIAGDGPKPSVLTGDTVLGRGTTVILDPDGELGPYLTSIERLRRIGEAGGEGGDGVTALTGHGPVLPDLAAISADYLAHRAERLDEIRGAIAALELFGQEVTPEAVTDAVYAEVDPSVRRAAEASVRAQLTYLRTHGA</sequence>
<dbReference type="EMBL" id="CP035491">
    <property type="protein sequence ID" value="QAY71960.1"/>
    <property type="molecule type" value="Genomic_DNA"/>
</dbReference>
<dbReference type="AlphaFoldDB" id="A0A4P6F7D3"/>
<dbReference type="KEGG" id="agf:ET445_00055"/>
<dbReference type="Pfam" id="PF00753">
    <property type="entry name" value="Lactamase_B"/>
    <property type="match status" value="1"/>
</dbReference>
<organism evidence="2 3">
    <name type="scientific">Agromyces protaetiae</name>
    <dbReference type="NCBI Taxonomy" id="2509455"/>
    <lineage>
        <taxon>Bacteria</taxon>
        <taxon>Bacillati</taxon>
        <taxon>Actinomycetota</taxon>
        <taxon>Actinomycetes</taxon>
        <taxon>Micrococcales</taxon>
        <taxon>Microbacteriaceae</taxon>
        <taxon>Agromyces</taxon>
    </lineage>
</organism>
<dbReference type="GO" id="GO:0016787">
    <property type="term" value="F:hydrolase activity"/>
    <property type="evidence" value="ECO:0007669"/>
    <property type="project" value="UniProtKB-KW"/>
</dbReference>
<dbReference type="Gene3D" id="1.10.10.10">
    <property type="entry name" value="Winged helix-like DNA-binding domain superfamily/Winged helix DNA-binding domain"/>
    <property type="match status" value="1"/>
</dbReference>
<keyword evidence="2" id="KW-0378">Hydrolase</keyword>
<gene>
    <name evidence="2" type="ORF">ET445_00055</name>
</gene>
<dbReference type="InterPro" id="IPR041516">
    <property type="entry name" value="LACTB2_WH"/>
</dbReference>
<evidence type="ECO:0000313" key="2">
    <source>
        <dbReference type="EMBL" id="QAY71960.1"/>
    </source>
</evidence>
<dbReference type="CDD" id="cd16278">
    <property type="entry name" value="metallo-hydrolase-like_MBL-fold"/>
    <property type="match status" value="1"/>
</dbReference>
<feature type="domain" description="Metallo-beta-lactamase" evidence="1">
    <location>
        <begin position="31"/>
        <end position="198"/>
    </location>
</feature>
<dbReference type="OrthoDB" id="9788263at2"/>
<dbReference type="Pfam" id="PF17778">
    <property type="entry name" value="WHD_BLACT"/>
    <property type="match status" value="1"/>
</dbReference>
<dbReference type="SUPFAM" id="SSF56281">
    <property type="entry name" value="Metallo-hydrolase/oxidoreductase"/>
    <property type="match status" value="1"/>
</dbReference>
<proteinExistence type="predicted"/>
<accession>A0A4P6F7D3</accession>
<dbReference type="InterPro" id="IPR036866">
    <property type="entry name" value="RibonucZ/Hydroxyglut_hydro"/>
</dbReference>
<dbReference type="PANTHER" id="PTHR23131">
    <property type="entry name" value="ENDORIBONUCLEASE LACTB2"/>
    <property type="match status" value="1"/>
</dbReference>
<dbReference type="SMART" id="SM00849">
    <property type="entry name" value="Lactamase_B"/>
    <property type="match status" value="1"/>
</dbReference>
<name>A0A4P6F7D3_9MICO</name>
<dbReference type="InterPro" id="IPR001279">
    <property type="entry name" value="Metallo-B-lactamas"/>
</dbReference>